<feature type="compositionally biased region" description="Low complexity" evidence="6">
    <location>
        <begin position="17"/>
        <end position="26"/>
    </location>
</feature>
<name>A0AAQ3QIR9_9LILI</name>
<dbReference type="PANTHER" id="PTHR31429">
    <property type="entry name" value="WRKY TRANSCRIPTION FACTOR 36-RELATED"/>
    <property type="match status" value="1"/>
</dbReference>
<gene>
    <name evidence="8" type="ORF">Cni_G22961</name>
</gene>
<evidence type="ECO:0000256" key="2">
    <source>
        <dbReference type="ARBA" id="ARBA00023015"/>
    </source>
</evidence>
<dbReference type="Gene3D" id="2.20.25.80">
    <property type="entry name" value="WRKY domain"/>
    <property type="match status" value="1"/>
</dbReference>
<evidence type="ECO:0000313" key="8">
    <source>
        <dbReference type="EMBL" id="WOL14181.1"/>
    </source>
</evidence>
<keyword evidence="2" id="KW-0805">Transcription regulation</keyword>
<dbReference type="SUPFAM" id="SSF118290">
    <property type="entry name" value="WRKY DNA-binding domain"/>
    <property type="match status" value="1"/>
</dbReference>
<dbReference type="GO" id="GO:0043565">
    <property type="term" value="F:sequence-specific DNA binding"/>
    <property type="evidence" value="ECO:0007669"/>
    <property type="project" value="InterPro"/>
</dbReference>
<dbReference type="GO" id="GO:0003700">
    <property type="term" value="F:DNA-binding transcription factor activity"/>
    <property type="evidence" value="ECO:0007669"/>
    <property type="project" value="InterPro"/>
</dbReference>
<feature type="region of interest" description="Disordered" evidence="6">
    <location>
        <begin position="1"/>
        <end position="26"/>
    </location>
</feature>
<dbReference type="InterPro" id="IPR003657">
    <property type="entry name" value="WRKY_dom"/>
</dbReference>
<keyword evidence="3" id="KW-0238">DNA-binding</keyword>
<dbReference type="AlphaFoldDB" id="A0AAQ3QIR9"/>
<comment type="subcellular location">
    <subcellularLocation>
        <location evidence="1">Nucleus</location>
    </subcellularLocation>
</comment>
<dbReference type="Pfam" id="PF03106">
    <property type="entry name" value="WRKY"/>
    <property type="match status" value="1"/>
</dbReference>
<feature type="region of interest" description="Disordered" evidence="6">
    <location>
        <begin position="447"/>
        <end position="474"/>
    </location>
</feature>
<evidence type="ECO:0000256" key="1">
    <source>
        <dbReference type="ARBA" id="ARBA00004123"/>
    </source>
</evidence>
<protein>
    <recommendedName>
        <fullName evidence="7">WRKY domain-containing protein</fullName>
    </recommendedName>
</protein>
<feature type="domain" description="WRKY" evidence="7">
    <location>
        <begin position="236"/>
        <end position="302"/>
    </location>
</feature>
<dbReference type="InterPro" id="IPR044810">
    <property type="entry name" value="WRKY_plant"/>
</dbReference>
<keyword evidence="5" id="KW-0539">Nucleus</keyword>
<evidence type="ECO:0000256" key="6">
    <source>
        <dbReference type="SAM" id="MobiDB-lite"/>
    </source>
</evidence>
<accession>A0AAQ3QIR9</accession>
<organism evidence="8 9">
    <name type="scientific">Canna indica</name>
    <name type="common">Indian-shot</name>
    <dbReference type="NCBI Taxonomy" id="4628"/>
    <lineage>
        <taxon>Eukaryota</taxon>
        <taxon>Viridiplantae</taxon>
        <taxon>Streptophyta</taxon>
        <taxon>Embryophyta</taxon>
        <taxon>Tracheophyta</taxon>
        <taxon>Spermatophyta</taxon>
        <taxon>Magnoliopsida</taxon>
        <taxon>Liliopsida</taxon>
        <taxon>Zingiberales</taxon>
        <taxon>Cannaceae</taxon>
        <taxon>Canna</taxon>
    </lineage>
</organism>
<feature type="region of interest" description="Disordered" evidence="6">
    <location>
        <begin position="81"/>
        <end position="104"/>
    </location>
</feature>
<dbReference type="SMART" id="SM00774">
    <property type="entry name" value="WRKY"/>
    <property type="match status" value="1"/>
</dbReference>
<feature type="compositionally biased region" description="Basic and acidic residues" evidence="6">
    <location>
        <begin position="464"/>
        <end position="474"/>
    </location>
</feature>
<dbReference type="GO" id="GO:0005634">
    <property type="term" value="C:nucleus"/>
    <property type="evidence" value="ECO:0007669"/>
    <property type="project" value="UniProtKB-SubCell"/>
</dbReference>
<reference evidence="8 9" key="1">
    <citation type="submission" date="2023-10" db="EMBL/GenBank/DDBJ databases">
        <title>Chromosome-scale genome assembly provides insights into flower coloration mechanisms of Canna indica.</title>
        <authorList>
            <person name="Li C."/>
        </authorList>
    </citation>
    <scope>NUCLEOTIDE SEQUENCE [LARGE SCALE GENOMIC DNA]</scope>
    <source>
        <tissue evidence="8">Flower</tissue>
    </source>
</reference>
<evidence type="ECO:0000256" key="4">
    <source>
        <dbReference type="ARBA" id="ARBA00023163"/>
    </source>
</evidence>
<feature type="region of interest" description="Disordered" evidence="6">
    <location>
        <begin position="169"/>
        <end position="201"/>
    </location>
</feature>
<keyword evidence="4" id="KW-0804">Transcription</keyword>
<feature type="compositionally biased region" description="Low complexity" evidence="6">
    <location>
        <begin position="81"/>
        <end position="96"/>
    </location>
</feature>
<evidence type="ECO:0000256" key="5">
    <source>
        <dbReference type="ARBA" id="ARBA00023242"/>
    </source>
</evidence>
<dbReference type="FunFam" id="2.20.25.80:FF:000002">
    <property type="entry name" value="probable WRKY transcription factor 31"/>
    <property type="match status" value="1"/>
</dbReference>
<keyword evidence="9" id="KW-1185">Reference proteome</keyword>
<dbReference type="PANTHER" id="PTHR31429:SF106">
    <property type="entry name" value="WRKY TRANSCRIPTION FACTOR 31-RELATED"/>
    <property type="match status" value="1"/>
</dbReference>
<evidence type="ECO:0000259" key="7">
    <source>
        <dbReference type="PROSITE" id="PS50811"/>
    </source>
</evidence>
<proteinExistence type="predicted"/>
<dbReference type="PROSITE" id="PS50811">
    <property type="entry name" value="WRKY"/>
    <property type="match status" value="1"/>
</dbReference>
<evidence type="ECO:0000256" key="3">
    <source>
        <dbReference type="ARBA" id="ARBA00023125"/>
    </source>
</evidence>
<sequence length="474" mass="50005">MSKGGGTNYGEGVTLNSASSSSPLLPSSLSQYTAVKEMDFFSGERRSPAADPDLGLKALTSSRIKEEEDLTVDTGLNLLTGNTGTSDRSTVDDVSSPAEDFKGSKSEMAAMEAELARVKEENRKLKETLNHAITSHNTLQMHLIWLMQQHHQLNHGEAADRKIDCGGAVPVPRQYLDEPSQSSTTSRCGDRPPSPPGSMDFRLRQSSTDKEIIHENTEQAQEAIMRKARVSVRARSESPMIADGCQWRKYGQKMAKGNPCPRAYYRCTMAAGCPVRKQVQRCAEDRSILTTTYEGSHNHPLPPAAVAMASTTSAAVSMLLSGSTASGPEGLMSPAGFMARAVLPYSSSMATISASAPFPTVMLDLTQESRGAAPQFQRPPAPLPAAQLQVSLPGRGGGGSSFAMPAQAPSLSSDTVSAATAAITADPSFTAALAAAISSIIGAGSLQAAARNNEESKSSANRSNSDDGDRNAAH</sequence>
<dbReference type="EMBL" id="CP136896">
    <property type="protein sequence ID" value="WOL14181.1"/>
    <property type="molecule type" value="Genomic_DNA"/>
</dbReference>
<evidence type="ECO:0000313" key="9">
    <source>
        <dbReference type="Proteomes" id="UP001327560"/>
    </source>
</evidence>
<dbReference type="Proteomes" id="UP001327560">
    <property type="component" value="Chromosome 7"/>
</dbReference>
<dbReference type="InterPro" id="IPR036576">
    <property type="entry name" value="WRKY_dom_sf"/>
</dbReference>